<dbReference type="InterPro" id="IPR001017">
    <property type="entry name" value="DH_E1"/>
</dbReference>
<dbReference type="InterPro" id="IPR029061">
    <property type="entry name" value="THDP-binding"/>
</dbReference>
<dbReference type="OrthoDB" id="9766715at2"/>
<dbReference type="FunFam" id="3.40.50.970:FF:000023">
    <property type="entry name" value="Pyruvate dehydrogenase E1 component subunit alpha"/>
    <property type="match status" value="1"/>
</dbReference>
<dbReference type="InterPro" id="IPR017596">
    <property type="entry name" value="PdhA/BkdA"/>
</dbReference>
<dbReference type="Pfam" id="PF00676">
    <property type="entry name" value="E1_dh"/>
    <property type="match status" value="1"/>
</dbReference>
<dbReference type="GO" id="GO:0009083">
    <property type="term" value="P:branched-chain amino acid catabolic process"/>
    <property type="evidence" value="ECO:0007669"/>
    <property type="project" value="TreeGrafter"/>
</dbReference>
<dbReference type="SUPFAM" id="SSF52518">
    <property type="entry name" value="Thiamin diphosphate-binding fold (THDP-binding)"/>
    <property type="match status" value="1"/>
</dbReference>
<dbReference type="NCBIfam" id="TIGR03181">
    <property type="entry name" value="PDH_E1_alph_x"/>
    <property type="match status" value="1"/>
</dbReference>
<comment type="cofactor">
    <cofactor evidence="1 10">
        <name>thiamine diphosphate</name>
        <dbReference type="ChEBI" id="CHEBI:58937"/>
    </cofactor>
</comment>
<feature type="domain" description="Dehydrogenase E1 component" evidence="12">
    <location>
        <begin position="53"/>
        <end position="343"/>
    </location>
</feature>
<keyword evidence="6 10" id="KW-0786">Thiamine pyrophosphate</keyword>
<dbReference type="EMBL" id="LWSG01000012">
    <property type="protein sequence ID" value="OAS86550.1"/>
    <property type="molecule type" value="Genomic_DNA"/>
</dbReference>
<feature type="coiled-coil region" evidence="11">
    <location>
        <begin position="311"/>
        <end position="341"/>
    </location>
</feature>
<evidence type="ECO:0000313" key="14">
    <source>
        <dbReference type="Proteomes" id="UP000078534"/>
    </source>
</evidence>
<dbReference type="AlphaFoldDB" id="A0A179SZJ3"/>
<evidence type="ECO:0000259" key="12">
    <source>
        <dbReference type="Pfam" id="PF00676"/>
    </source>
</evidence>
<organism evidence="13 14">
    <name type="scientific">Metabacillus litoralis</name>
    <dbReference type="NCBI Taxonomy" id="152268"/>
    <lineage>
        <taxon>Bacteria</taxon>
        <taxon>Bacillati</taxon>
        <taxon>Bacillota</taxon>
        <taxon>Bacilli</taxon>
        <taxon>Bacillales</taxon>
        <taxon>Bacillaceae</taxon>
        <taxon>Metabacillus</taxon>
    </lineage>
</organism>
<proteinExistence type="predicted"/>
<evidence type="ECO:0000256" key="5">
    <source>
        <dbReference type="ARBA" id="ARBA00023002"/>
    </source>
</evidence>
<reference evidence="14" key="1">
    <citation type="submission" date="2016-04" db="EMBL/GenBank/DDBJ databases">
        <authorList>
            <person name="Lyu Z."/>
            <person name="Lyu W."/>
        </authorList>
    </citation>
    <scope>NUCLEOTIDE SEQUENCE [LARGE SCALE GENOMIC DNA]</scope>
    <source>
        <strain evidence="14">C44</strain>
    </source>
</reference>
<evidence type="ECO:0000256" key="9">
    <source>
        <dbReference type="ARBA" id="ARBA00051231"/>
    </source>
</evidence>
<keyword evidence="5 10" id="KW-0560">Oxidoreductase</keyword>
<evidence type="ECO:0000256" key="1">
    <source>
        <dbReference type="ARBA" id="ARBA00001964"/>
    </source>
</evidence>
<dbReference type="STRING" id="152268.A6K24_03305"/>
<gene>
    <name evidence="13" type="ORF">A6K24_03305</name>
</gene>
<sequence>MAAKTKSTVVDSKKQFEAISKQFETFQILNEEGKVVNESAMPDITDEQLKELMRRMVYTRILDQRSISLNRQGRLGFYAPTAGQEASQIASQYALEKEDWILPGYRDVPQIIWHGLPLYQAFLFSRGHFHGNQMPEGVNCLSPQIIIGAQYIQTAGVALGLKKKGKQAVAITYTGDGGASQGDFYEGINFAGAYKAPAIFVVQNNRYAISTPVEKQSAAQTIAQKAVAAGIVGVQVDGMDPLAVYAAVRDARERAINGEGPTLIETLTFRYGPHTMAGDDPTRYRTKETENEWEAKDPLVRFRLYLEAKGIWNEEEENKTIEQAKEDIKEAIQKADKYPKQKVTDLMEIMYEEMPYNLKEQYEIYKAKESK</sequence>
<evidence type="ECO:0000256" key="11">
    <source>
        <dbReference type="SAM" id="Coils"/>
    </source>
</evidence>
<dbReference type="PANTHER" id="PTHR43380:SF1">
    <property type="entry name" value="2-OXOISOVALERATE DEHYDROGENASE SUBUNIT ALPHA, MITOCHONDRIAL"/>
    <property type="match status" value="1"/>
</dbReference>
<accession>A0A179SZJ3</accession>
<comment type="subunit">
    <text evidence="2 10">Heterodimer of an alpha and a beta chain.</text>
</comment>
<evidence type="ECO:0000256" key="3">
    <source>
        <dbReference type="ARBA" id="ARBA00012281"/>
    </source>
</evidence>
<keyword evidence="14" id="KW-1185">Reference proteome</keyword>
<dbReference type="EC" id="1.2.4.1" evidence="3 10"/>
<evidence type="ECO:0000256" key="4">
    <source>
        <dbReference type="ARBA" id="ARBA00014159"/>
    </source>
</evidence>
<evidence type="ECO:0000256" key="2">
    <source>
        <dbReference type="ARBA" id="ARBA00011870"/>
    </source>
</evidence>
<comment type="caution">
    <text evidence="13">The sequence shown here is derived from an EMBL/GenBank/DDBJ whole genome shotgun (WGS) entry which is preliminary data.</text>
</comment>
<dbReference type="RefSeq" id="WP_066330592.1">
    <property type="nucleotide sequence ID" value="NZ_LWSG01000012.1"/>
</dbReference>
<comment type="function">
    <text evidence="8 10">The pyruvate dehydrogenase complex catalyzes the overall conversion of pyruvate to acetyl-CoA and CO(2). It contains multiple copies of three enzymatic components: pyruvate dehydrogenase (E1), dihydrolipoamide acetyltransferase (E2) and lipoamide dehydrogenase (E3).</text>
</comment>
<keyword evidence="11" id="KW-0175">Coiled coil</keyword>
<dbReference type="GO" id="GO:0004739">
    <property type="term" value="F:pyruvate dehydrogenase (acetyl-transferring) activity"/>
    <property type="evidence" value="ECO:0007669"/>
    <property type="project" value="UniProtKB-UniRule"/>
</dbReference>
<protein>
    <recommendedName>
        <fullName evidence="4 10">Pyruvate dehydrogenase E1 component subunit alpha</fullName>
        <ecNumber evidence="3 10">1.2.4.1</ecNumber>
    </recommendedName>
</protein>
<dbReference type="Gene3D" id="3.40.50.970">
    <property type="match status" value="1"/>
</dbReference>
<evidence type="ECO:0000256" key="10">
    <source>
        <dbReference type="RuleBase" id="RU366007"/>
    </source>
</evidence>
<evidence type="ECO:0000313" key="13">
    <source>
        <dbReference type="EMBL" id="OAS86550.1"/>
    </source>
</evidence>
<evidence type="ECO:0000256" key="6">
    <source>
        <dbReference type="ARBA" id="ARBA00023052"/>
    </source>
</evidence>
<comment type="catalytic activity">
    <reaction evidence="9 10">
        <text>N(6)-[(R)-lipoyl]-L-lysyl-[protein] + pyruvate + H(+) = N(6)-[(R)-S(8)-acetyldihydrolipoyl]-L-lysyl-[protein] + CO2</text>
        <dbReference type="Rhea" id="RHEA:19189"/>
        <dbReference type="Rhea" id="RHEA-COMP:10474"/>
        <dbReference type="Rhea" id="RHEA-COMP:10478"/>
        <dbReference type="ChEBI" id="CHEBI:15361"/>
        <dbReference type="ChEBI" id="CHEBI:15378"/>
        <dbReference type="ChEBI" id="CHEBI:16526"/>
        <dbReference type="ChEBI" id="CHEBI:83099"/>
        <dbReference type="ChEBI" id="CHEBI:83111"/>
        <dbReference type="EC" id="1.2.4.1"/>
    </reaction>
</comment>
<dbReference type="CDD" id="cd02000">
    <property type="entry name" value="TPP_E1_PDC_ADC_BCADC"/>
    <property type="match status" value="1"/>
</dbReference>
<keyword evidence="7 10" id="KW-0670">Pyruvate</keyword>
<evidence type="ECO:0000256" key="7">
    <source>
        <dbReference type="ARBA" id="ARBA00023317"/>
    </source>
</evidence>
<evidence type="ECO:0000256" key="8">
    <source>
        <dbReference type="ARBA" id="ARBA00025211"/>
    </source>
</evidence>
<dbReference type="PANTHER" id="PTHR43380">
    <property type="entry name" value="2-OXOISOVALERATE DEHYDROGENASE SUBUNIT ALPHA, MITOCHONDRIAL"/>
    <property type="match status" value="1"/>
</dbReference>
<dbReference type="Proteomes" id="UP000078534">
    <property type="component" value="Unassembled WGS sequence"/>
</dbReference>
<name>A0A179SZJ3_9BACI</name>
<dbReference type="InterPro" id="IPR050771">
    <property type="entry name" value="Alpha-ketoacid_DH_E1_comp"/>
</dbReference>